<dbReference type="Pfam" id="PF05860">
    <property type="entry name" value="TPS"/>
    <property type="match status" value="1"/>
</dbReference>
<dbReference type="SUPFAM" id="SSF51126">
    <property type="entry name" value="Pectin lyase-like"/>
    <property type="match status" value="4"/>
</dbReference>
<protein>
    <recommendedName>
        <fullName evidence="1">Filamentous haemagglutinin FhaB/tRNA nuclease CdiA-like TPS domain-containing protein</fullName>
    </recommendedName>
</protein>
<evidence type="ECO:0000259" key="1">
    <source>
        <dbReference type="SMART" id="SM00912"/>
    </source>
</evidence>
<evidence type="ECO:0000313" key="3">
    <source>
        <dbReference type="Proteomes" id="UP000271624"/>
    </source>
</evidence>
<dbReference type="NCBIfam" id="TIGR01901">
    <property type="entry name" value="adhes_NPXG"/>
    <property type="match status" value="1"/>
</dbReference>
<dbReference type="Proteomes" id="UP000271624">
    <property type="component" value="Unassembled WGS sequence"/>
</dbReference>
<sequence>MFFLLLAKPATAEIIPDGTLPANSKVIQQGNTSLIEEGTIKGTNLFHSFDEFSIFSGNTAYFNNSLNIQNIISRVTGTSISNIDGLIRANGSANLFLLNPNGFIFGQNAKLDIGGSFIGTSANSMKFNDGFEFKATNSESTPLLTVSTPIGLQFGANPGHITNFSRATNQNGEIIGLSVPSGATLALVGGQVAIDGGNLTAPGGNIELGAISANNTVNLIPTNFGWKLDYEKVSGFLDIRVINNATVASNFNGRGNITITGNNIDILSSRIQAGINSGLQLDNQPGDIALNSQGNITVDAGVITNRVDGIGDAGNINLTAQSLFLDNGAEITANNLGEGNAGNITINATDTISLSGVATNGSSIVIGASLFGAKGNGGQITVNTANLSLTKGATIVAHTLGEGNAGNIEVNASNNINISGLGSNGFTSGIGSQVFPEAVGNGGQIVLNAPIVTLSDGANVVAHTFGEGNAGSIEINAEKVFLDGLASNGESSGIGSAVFENAKGNAGEIVINTNSLSVTDSASLFVATFGQGDAGSITINASYNVIFDGVGANGRSSNAFSTVEEKSSGDGKEINITANTLNVNNGAVIGTTTRGKGDGGNINIKANLLEAQGGGEILSTSRSSGNAGNITVNATESINFSGNDPNFSQRLARIGRPIVRNEGAGSGLYANTDEKSTGKGGNINVTTRRFTITDGAIVNTSAFGQGSTGDIQITVSDLFINAADIASSSLFGQGGNINLQIAETSIFRNQSTISTRAGTLSSGGGDGGNIRINANVLTALESSNINANAFQGRGGNIQISASGLLLSPNSSITASSQRGINGNVQINTPDVNPTSGLVELPNNFSDRSNLIAQVCPAFQGNYFTITGRSGLPANPSDTIRTNLTETVDWVAQNFPKTKPEKVINYQNLKPKTTTKIIEATSWVKNKLGEVMLVASTPSIQTTNTASRDLCQQ</sequence>
<dbReference type="EMBL" id="RSCL01000009">
    <property type="protein sequence ID" value="RUT05295.1"/>
    <property type="molecule type" value="Genomic_DNA"/>
</dbReference>
<comment type="caution">
    <text evidence="2">The sequence shown here is derived from an EMBL/GenBank/DDBJ whole genome shotgun (WGS) entry which is preliminary data.</text>
</comment>
<dbReference type="InterPro" id="IPR012334">
    <property type="entry name" value="Pectin_lyas_fold"/>
</dbReference>
<gene>
    <name evidence="2" type="ORF">DSM106972_041160</name>
</gene>
<dbReference type="Gene3D" id="2.160.20.10">
    <property type="entry name" value="Single-stranded right-handed beta-helix, Pectin lyase-like"/>
    <property type="match status" value="3"/>
</dbReference>
<organism evidence="2 3">
    <name type="scientific">Dulcicalothrix desertica PCC 7102</name>
    <dbReference type="NCBI Taxonomy" id="232991"/>
    <lineage>
        <taxon>Bacteria</taxon>
        <taxon>Bacillati</taxon>
        <taxon>Cyanobacteriota</taxon>
        <taxon>Cyanophyceae</taxon>
        <taxon>Nostocales</taxon>
        <taxon>Calotrichaceae</taxon>
        <taxon>Dulcicalothrix</taxon>
    </lineage>
</organism>
<reference evidence="2" key="1">
    <citation type="submission" date="2018-12" db="EMBL/GenBank/DDBJ databases">
        <authorList>
            <person name="Will S."/>
            <person name="Neumann-Schaal M."/>
            <person name="Henke P."/>
        </authorList>
    </citation>
    <scope>NUCLEOTIDE SEQUENCE</scope>
    <source>
        <strain evidence="2">PCC 7102</strain>
    </source>
</reference>
<dbReference type="AlphaFoldDB" id="A0A433VGV0"/>
<name>A0A433VGV0_9CYAN</name>
<keyword evidence="3" id="KW-1185">Reference proteome</keyword>
<feature type="domain" description="Filamentous haemagglutinin FhaB/tRNA nuclease CdiA-like TPS" evidence="1">
    <location>
        <begin position="16"/>
        <end position="128"/>
    </location>
</feature>
<reference evidence="2" key="2">
    <citation type="journal article" date="2019" name="Genome Biol. Evol.">
        <title>Day and night: Metabolic profiles and evolutionary relationships of six axenic non-marine cyanobacteria.</title>
        <authorList>
            <person name="Will S.E."/>
            <person name="Henke P."/>
            <person name="Boedeker C."/>
            <person name="Huang S."/>
            <person name="Brinkmann H."/>
            <person name="Rohde M."/>
            <person name="Jarek M."/>
            <person name="Friedl T."/>
            <person name="Seufert S."/>
            <person name="Schumacher M."/>
            <person name="Overmann J."/>
            <person name="Neumann-Schaal M."/>
            <person name="Petersen J."/>
        </authorList>
    </citation>
    <scope>NUCLEOTIDE SEQUENCE [LARGE SCALE GENOMIC DNA]</scope>
    <source>
        <strain evidence="2">PCC 7102</strain>
    </source>
</reference>
<proteinExistence type="predicted"/>
<dbReference type="InterPro" id="IPR008638">
    <property type="entry name" value="FhaB/CdiA-like_TPS"/>
</dbReference>
<accession>A0A433VGV0</accession>
<dbReference type="InterPro" id="IPR011050">
    <property type="entry name" value="Pectin_lyase_fold/virulence"/>
</dbReference>
<dbReference type="SMART" id="SM00912">
    <property type="entry name" value="Haemagg_act"/>
    <property type="match status" value="1"/>
</dbReference>
<evidence type="ECO:0000313" key="2">
    <source>
        <dbReference type="EMBL" id="RUT05295.1"/>
    </source>
</evidence>